<protein>
    <recommendedName>
        <fullName evidence="4">DUF4145 domain-containing protein</fullName>
    </recommendedName>
</protein>
<gene>
    <name evidence="2" type="ORF">OG563_26295</name>
</gene>
<dbReference type="RefSeq" id="WP_329405363.1">
    <property type="nucleotide sequence ID" value="NZ_CP109441.1"/>
</dbReference>
<proteinExistence type="predicted"/>
<sequence>MKLREEFRDRQDAFALKLQQASSDDERQRLTEESRKDRHAFQDAEKAAGRRQADVNPMIKQEMWLTWIGVAVRHAVEAQTAKELGPAALSQEFPASLIAVTASAYTVEAVYRELQFLLDPAQLAKDRDKHQYQTVRNAIAAAFVLTSAERQRLGDSLRRLFGWRNMAVHPYATLEPVVEYTPGLMSSVEVAAFNAHTSRTAVDCALEVLAITAAPQQTANPWVARWVATYTSSHTNVIDPLRALL</sequence>
<organism evidence="2 3">
    <name type="scientific">Nocardia vinacea</name>
    <dbReference type="NCBI Taxonomy" id="96468"/>
    <lineage>
        <taxon>Bacteria</taxon>
        <taxon>Bacillati</taxon>
        <taxon>Actinomycetota</taxon>
        <taxon>Actinomycetes</taxon>
        <taxon>Mycobacteriales</taxon>
        <taxon>Nocardiaceae</taxon>
        <taxon>Nocardia</taxon>
    </lineage>
</organism>
<evidence type="ECO:0008006" key="4">
    <source>
        <dbReference type="Google" id="ProtNLM"/>
    </source>
</evidence>
<feature type="region of interest" description="Disordered" evidence="1">
    <location>
        <begin position="18"/>
        <end position="53"/>
    </location>
</feature>
<evidence type="ECO:0000256" key="1">
    <source>
        <dbReference type="SAM" id="MobiDB-lite"/>
    </source>
</evidence>
<reference evidence="2" key="1">
    <citation type="submission" date="2022-10" db="EMBL/GenBank/DDBJ databases">
        <title>The complete genomes of actinobacterial strains from the NBC collection.</title>
        <authorList>
            <person name="Joergensen T.S."/>
            <person name="Alvarez Arevalo M."/>
            <person name="Sterndorff E.B."/>
            <person name="Faurdal D."/>
            <person name="Vuksanovic O."/>
            <person name="Mourched A.-S."/>
            <person name="Charusanti P."/>
            <person name="Shaw S."/>
            <person name="Blin K."/>
            <person name="Weber T."/>
        </authorList>
    </citation>
    <scope>NUCLEOTIDE SEQUENCE</scope>
    <source>
        <strain evidence="2">NBC_01482</strain>
    </source>
</reference>
<dbReference type="EMBL" id="CP109441">
    <property type="protein sequence ID" value="WUV42757.1"/>
    <property type="molecule type" value="Genomic_DNA"/>
</dbReference>
<accession>A0ABZ1YLF3</accession>
<feature type="compositionally biased region" description="Basic and acidic residues" evidence="1">
    <location>
        <begin position="24"/>
        <end position="53"/>
    </location>
</feature>
<name>A0ABZ1YLF3_9NOCA</name>
<dbReference type="Proteomes" id="UP001432062">
    <property type="component" value="Chromosome"/>
</dbReference>
<evidence type="ECO:0000313" key="2">
    <source>
        <dbReference type="EMBL" id="WUV42757.1"/>
    </source>
</evidence>
<keyword evidence="3" id="KW-1185">Reference proteome</keyword>
<evidence type="ECO:0000313" key="3">
    <source>
        <dbReference type="Proteomes" id="UP001432062"/>
    </source>
</evidence>